<dbReference type="PANTHER" id="PTHR31272:SF4">
    <property type="entry name" value="CYTOCHROME C-TYPE BIOGENESIS PROTEIN HI_1454-RELATED"/>
    <property type="match status" value="1"/>
</dbReference>
<feature type="transmembrane region" description="Helical" evidence="7">
    <location>
        <begin position="201"/>
        <end position="226"/>
    </location>
</feature>
<feature type="transmembrane region" description="Helical" evidence="7">
    <location>
        <begin position="149"/>
        <end position="173"/>
    </location>
</feature>
<dbReference type="Pfam" id="PF02683">
    <property type="entry name" value="DsbD_TM"/>
    <property type="match status" value="1"/>
</dbReference>
<evidence type="ECO:0000256" key="1">
    <source>
        <dbReference type="ARBA" id="ARBA00004141"/>
    </source>
</evidence>
<keyword evidence="3 7" id="KW-0812">Transmembrane</keyword>
<dbReference type="InterPro" id="IPR003834">
    <property type="entry name" value="Cyt_c_assmbl_TM_dom"/>
</dbReference>
<sequence>MIDVGLLGALLGGVLALVSPCSAMLLPSFFAYSFDRSGLLVRRTAVFYLGMLVVLVPLGAGVGAIGSLLTRYRTTVTTVGGVVMIVLGIAMIAGLGFRFGAADRLASRITVSSGLSVFLLGTVYALAGFCSGPVLGSVLTVAAVGSQPAYGGLLMAFYALGMVLPLFVLALVWERFDLRSKRWVRGTEIRIGPLRTHTTNLISGVLFIAIGVLFVATEGTASLIGITTSDTQFDLQEWTQQVTSHVSNPIFLLVIAVVALAVVLYRLARPAAGTEAAGAEETGAAQDAKEAGDVDAVDAQGR</sequence>
<dbReference type="STRING" id="47312.SAMN04489765_4431"/>
<comment type="subcellular location">
    <subcellularLocation>
        <location evidence="1">Membrane</location>
        <topology evidence="1">Multi-pass membrane protein</topology>
    </subcellularLocation>
</comment>
<reference evidence="10" key="1">
    <citation type="submission" date="2016-10" db="EMBL/GenBank/DDBJ databases">
        <authorList>
            <person name="Varghese N."/>
            <person name="Submissions S."/>
        </authorList>
    </citation>
    <scope>NUCLEOTIDE SEQUENCE [LARGE SCALE GENOMIC DNA]</scope>
    <source>
        <strain evidence="10">DSM 44142</strain>
    </source>
</reference>
<feature type="transmembrane region" description="Helical" evidence="7">
    <location>
        <begin position="46"/>
        <end position="69"/>
    </location>
</feature>
<feature type="transmembrane region" description="Helical" evidence="7">
    <location>
        <begin position="75"/>
        <end position="97"/>
    </location>
</feature>
<protein>
    <submittedName>
        <fullName evidence="9">Cytochrome c biogenesis protein CcdA</fullName>
    </submittedName>
</protein>
<evidence type="ECO:0000256" key="5">
    <source>
        <dbReference type="ARBA" id="ARBA00023136"/>
    </source>
</evidence>
<evidence type="ECO:0000313" key="9">
    <source>
        <dbReference type="EMBL" id="SDR27226.1"/>
    </source>
</evidence>
<dbReference type="Proteomes" id="UP000183053">
    <property type="component" value="Unassembled WGS sequence"/>
</dbReference>
<feature type="compositionally biased region" description="Low complexity" evidence="6">
    <location>
        <begin position="275"/>
        <end position="285"/>
    </location>
</feature>
<evidence type="ECO:0000259" key="8">
    <source>
        <dbReference type="Pfam" id="PF02683"/>
    </source>
</evidence>
<evidence type="ECO:0000256" key="2">
    <source>
        <dbReference type="ARBA" id="ARBA00006143"/>
    </source>
</evidence>
<accession>A0A1H1HQ78</accession>
<gene>
    <name evidence="9" type="ORF">SAMN04489765_4431</name>
</gene>
<feature type="transmembrane region" description="Helical" evidence="7">
    <location>
        <begin position="246"/>
        <end position="265"/>
    </location>
</feature>
<evidence type="ECO:0000256" key="3">
    <source>
        <dbReference type="ARBA" id="ARBA00022692"/>
    </source>
</evidence>
<dbReference type="GO" id="GO:0017004">
    <property type="term" value="P:cytochrome complex assembly"/>
    <property type="evidence" value="ECO:0007669"/>
    <property type="project" value="InterPro"/>
</dbReference>
<dbReference type="GO" id="GO:0016020">
    <property type="term" value="C:membrane"/>
    <property type="evidence" value="ECO:0007669"/>
    <property type="project" value="UniProtKB-SubCell"/>
</dbReference>
<evidence type="ECO:0000256" key="7">
    <source>
        <dbReference type="SAM" id="Phobius"/>
    </source>
</evidence>
<dbReference type="InterPro" id="IPR051790">
    <property type="entry name" value="Cytochrome_c-biogenesis_DsbD"/>
</dbReference>
<dbReference type="PANTHER" id="PTHR31272">
    <property type="entry name" value="CYTOCHROME C-TYPE BIOGENESIS PROTEIN HI_1454-RELATED"/>
    <property type="match status" value="1"/>
</dbReference>
<keyword evidence="4 7" id="KW-1133">Transmembrane helix</keyword>
<keyword evidence="10" id="KW-1185">Reference proteome</keyword>
<evidence type="ECO:0000313" key="10">
    <source>
        <dbReference type="Proteomes" id="UP000183053"/>
    </source>
</evidence>
<evidence type="ECO:0000256" key="4">
    <source>
        <dbReference type="ARBA" id="ARBA00022989"/>
    </source>
</evidence>
<comment type="similarity">
    <text evidence="2">Belongs to the DsbD family.</text>
</comment>
<organism evidence="9 10">
    <name type="scientific">Tsukamurella pulmonis</name>
    <dbReference type="NCBI Taxonomy" id="47312"/>
    <lineage>
        <taxon>Bacteria</taxon>
        <taxon>Bacillati</taxon>
        <taxon>Actinomycetota</taxon>
        <taxon>Actinomycetes</taxon>
        <taxon>Mycobacteriales</taxon>
        <taxon>Tsukamurellaceae</taxon>
        <taxon>Tsukamurella</taxon>
    </lineage>
</organism>
<evidence type="ECO:0000256" key="6">
    <source>
        <dbReference type="SAM" id="MobiDB-lite"/>
    </source>
</evidence>
<name>A0A1H1HQ78_9ACTN</name>
<dbReference type="OrthoDB" id="4332145at2"/>
<feature type="region of interest" description="Disordered" evidence="6">
    <location>
        <begin position="275"/>
        <end position="302"/>
    </location>
</feature>
<feature type="transmembrane region" description="Helical" evidence="7">
    <location>
        <begin position="109"/>
        <end position="129"/>
    </location>
</feature>
<dbReference type="RefSeq" id="WP_068564003.1">
    <property type="nucleotide sequence ID" value="NZ_AP025457.1"/>
</dbReference>
<dbReference type="EMBL" id="FNLF01000002">
    <property type="protein sequence ID" value="SDR27226.1"/>
    <property type="molecule type" value="Genomic_DNA"/>
</dbReference>
<feature type="transmembrane region" description="Helical" evidence="7">
    <location>
        <begin position="6"/>
        <end position="34"/>
    </location>
</feature>
<proteinExistence type="inferred from homology"/>
<dbReference type="AlphaFoldDB" id="A0A1H1HQ78"/>
<feature type="domain" description="Cytochrome C biogenesis protein transmembrane" evidence="8">
    <location>
        <begin position="7"/>
        <end position="185"/>
    </location>
</feature>
<keyword evidence="5 7" id="KW-0472">Membrane</keyword>